<dbReference type="RefSeq" id="WP_006305684.1">
    <property type="nucleotide sequence ID" value="NZ_GL892076.1"/>
</dbReference>
<proteinExistence type="predicted"/>
<keyword evidence="2" id="KW-1185">Reference proteome</keyword>
<gene>
    <name evidence="1" type="ORF">HMPREF9081_0806</name>
</gene>
<evidence type="ECO:0000313" key="1">
    <source>
        <dbReference type="EMBL" id="EGK60949.1"/>
    </source>
</evidence>
<evidence type="ECO:0000313" key="2">
    <source>
        <dbReference type="Proteomes" id="UP000004067"/>
    </source>
</evidence>
<reference evidence="1 2" key="1">
    <citation type="submission" date="2011-04" db="EMBL/GenBank/DDBJ databases">
        <authorList>
            <person name="Muzny D."/>
            <person name="Qin X."/>
            <person name="Deng J."/>
            <person name="Jiang H."/>
            <person name="Liu Y."/>
            <person name="Qu J."/>
            <person name="Song X.-Z."/>
            <person name="Zhang L."/>
            <person name="Thornton R."/>
            <person name="Coyle M."/>
            <person name="Francisco L."/>
            <person name="Jackson L."/>
            <person name="Javaid M."/>
            <person name="Korchina V."/>
            <person name="Kovar C."/>
            <person name="Mata R."/>
            <person name="Mathew T."/>
            <person name="Ngo R."/>
            <person name="Nguyen L."/>
            <person name="Nguyen N."/>
            <person name="Okwuonu G."/>
            <person name="Ongeri F."/>
            <person name="Pham C."/>
            <person name="Simmons D."/>
            <person name="Wilczek-Boney K."/>
            <person name="Hale W."/>
            <person name="Jakkamsetti A."/>
            <person name="Pham P."/>
            <person name="Ruth R."/>
            <person name="San Lucas F."/>
            <person name="Warren J."/>
            <person name="Zhang J."/>
            <person name="Zhao Z."/>
            <person name="Zhou C."/>
            <person name="Zhu D."/>
            <person name="Lee S."/>
            <person name="Bess C."/>
            <person name="Blankenburg K."/>
            <person name="Forbes L."/>
            <person name="Fu Q."/>
            <person name="Gubbala S."/>
            <person name="Hirani K."/>
            <person name="Jayaseelan J.C."/>
            <person name="Lara F."/>
            <person name="Munidasa M."/>
            <person name="Palculict T."/>
            <person name="Patil S."/>
            <person name="Pu L.-L."/>
            <person name="Saada N."/>
            <person name="Tang L."/>
            <person name="Weissenberger G."/>
            <person name="Zhu Y."/>
            <person name="Hemphill L."/>
            <person name="Shang Y."/>
            <person name="Youmans B."/>
            <person name="Ayvaz T."/>
            <person name="Ross M."/>
            <person name="Santibanez J."/>
            <person name="Aqrawi P."/>
            <person name="Gross S."/>
            <person name="Joshi V."/>
            <person name="Fowler G."/>
            <person name="Nazareth L."/>
            <person name="Reid J."/>
            <person name="Worley K."/>
            <person name="Petrosino J."/>
            <person name="Highlander S."/>
            <person name="Gibbs R."/>
        </authorList>
    </citation>
    <scope>NUCLEOTIDE SEQUENCE [LARGE SCALE GENOMIC DNA]</scope>
    <source>
        <strain evidence="1 2">DSM 2778</strain>
    </source>
</reference>
<organism evidence="1 2">
    <name type="scientific">Centipeda periodontii DSM 2778</name>
    <dbReference type="NCBI Taxonomy" id="888060"/>
    <lineage>
        <taxon>Bacteria</taxon>
        <taxon>Bacillati</taxon>
        <taxon>Bacillota</taxon>
        <taxon>Negativicutes</taxon>
        <taxon>Selenomonadales</taxon>
        <taxon>Selenomonadaceae</taxon>
        <taxon>Centipeda</taxon>
    </lineage>
</organism>
<dbReference type="OrthoDB" id="1664734at2"/>
<dbReference type="eggNOG" id="ENOG5033PEC">
    <property type="taxonomic scope" value="Bacteria"/>
</dbReference>
<dbReference type="STRING" id="888060.HMPREF9081_0806"/>
<dbReference type="InterPro" id="IPR007813">
    <property type="entry name" value="PilN"/>
</dbReference>
<evidence type="ECO:0008006" key="3">
    <source>
        <dbReference type="Google" id="ProtNLM"/>
    </source>
</evidence>
<dbReference type="Proteomes" id="UP000004067">
    <property type="component" value="Unassembled WGS sequence"/>
</dbReference>
<dbReference type="AlphaFoldDB" id="F5RKM1"/>
<dbReference type="EMBL" id="AFHQ01000025">
    <property type="protein sequence ID" value="EGK60949.1"/>
    <property type="molecule type" value="Genomic_DNA"/>
</dbReference>
<sequence>MSGGVGIRLPWSVREAVGLYPAPHGLVLVRLCAAEEHGGAWMVTESRTSEEPCSASSDAEAFASFVHAQLIRAGWEKIPLALALPLAEVDTEERELPVLLEGAELHAALLWALRAEEDDTGGKQRGDVRLCAVPMSNTTPHRYWMARMDASRIEKYFSVFTAAGLPLRRLTVFPPVTTPLEKEIEEAREPRMPWESAEDDALVPAVYAGLLVRKGMPVNLYWTTERSAVGSVCPHAAAIIAVIATGLFLANVTADIAACMAERQARDHAVEELALRSSERARMKTFYALRANVAQHEQLLSAFTAESLPVRALLIHLGSMTVDGVRLTGVRAEEHAVRIEGEAVHYAALAALMGAMEADPFFSADIALEHAGPGEQAEDMTERIHFILSSSW</sequence>
<dbReference type="HOGENOM" id="CLU_703374_0_0_9"/>
<comment type="caution">
    <text evidence="1">The sequence shown here is derived from an EMBL/GenBank/DDBJ whole genome shotgun (WGS) entry which is preliminary data.</text>
</comment>
<protein>
    <recommendedName>
        <fullName evidence="3">Fimbrial assembly protein</fullName>
    </recommendedName>
</protein>
<accession>F5RKM1</accession>
<name>F5RKM1_9FIRM</name>
<dbReference type="Pfam" id="PF05137">
    <property type="entry name" value="PilN"/>
    <property type="match status" value="1"/>
</dbReference>